<evidence type="ECO:0000313" key="2">
    <source>
        <dbReference type="EMBL" id="SPZ83729.1"/>
    </source>
</evidence>
<protein>
    <submittedName>
        <fullName evidence="2">Uncharacterized protein</fullName>
    </submittedName>
</protein>
<evidence type="ECO:0000313" key="3">
    <source>
        <dbReference type="Proteomes" id="UP000251241"/>
    </source>
</evidence>
<dbReference type="EMBL" id="UAUU01000002">
    <property type="protein sequence ID" value="SPZ83729.1"/>
    <property type="molecule type" value="Genomic_DNA"/>
</dbReference>
<feature type="transmembrane region" description="Helical" evidence="1">
    <location>
        <begin position="31"/>
        <end position="49"/>
    </location>
</feature>
<gene>
    <name evidence="2" type="ORF">NCTC11343_00248</name>
</gene>
<organism evidence="2 3">
    <name type="scientific">Sphingobacterium multivorum</name>
    <dbReference type="NCBI Taxonomy" id="28454"/>
    <lineage>
        <taxon>Bacteria</taxon>
        <taxon>Pseudomonadati</taxon>
        <taxon>Bacteroidota</taxon>
        <taxon>Sphingobacteriia</taxon>
        <taxon>Sphingobacteriales</taxon>
        <taxon>Sphingobacteriaceae</taxon>
        <taxon>Sphingobacterium</taxon>
    </lineage>
</organism>
<keyword evidence="1" id="KW-0472">Membrane</keyword>
<name>A0A2X2KMU7_SPHMU</name>
<reference evidence="2 3" key="1">
    <citation type="submission" date="2018-06" db="EMBL/GenBank/DDBJ databases">
        <authorList>
            <consortium name="Pathogen Informatics"/>
            <person name="Doyle S."/>
        </authorList>
    </citation>
    <scope>NUCLEOTIDE SEQUENCE [LARGE SCALE GENOMIC DNA]</scope>
    <source>
        <strain evidence="2 3">NCTC11343</strain>
    </source>
</reference>
<accession>A0A2X2KMU7</accession>
<evidence type="ECO:0000256" key="1">
    <source>
        <dbReference type="SAM" id="Phobius"/>
    </source>
</evidence>
<keyword evidence="1" id="KW-0812">Transmembrane</keyword>
<dbReference type="Proteomes" id="UP000251241">
    <property type="component" value="Unassembled WGS sequence"/>
</dbReference>
<sequence length="88" mass="10498">MKMDFPTNRILSVSLRLSQAQLQRHLTKNRLLSFLFYIDSLIITTFVLSKVECNESVYFFSLNSFEKFTIRKQCFDKSERLDNEFSKT</sequence>
<proteinExistence type="predicted"/>
<dbReference type="AlphaFoldDB" id="A0A2X2KMU7"/>
<keyword evidence="1" id="KW-1133">Transmembrane helix</keyword>